<dbReference type="InterPro" id="IPR014031">
    <property type="entry name" value="Ketoacyl_synth_C"/>
</dbReference>
<dbReference type="InterPro" id="IPR016039">
    <property type="entry name" value="Thiolase-like"/>
</dbReference>
<dbReference type="InterPro" id="IPR014030">
    <property type="entry name" value="Ketoacyl_synth_N"/>
</dbReference>
<dbReference type="Gene3D" id="3.40.50.720">
    <property type="entry name" value="NAD(P)-binding Rossmann-like Domain"/>
    <property type="match status" value="1"/>
</dbReference>
<dbReference type="InterPro" id="IPR016036">
    <property type="entry name" value="Malonyl_transacylase_ACP-bd"/>
</dbReference>
<dbReference type="InterPro" id="IPR020806">
    <property type="entry name" value="PKS_PP-bd"/>
</dbReference>
<dbReference type="SUPFAM" id="SSF47336">
    <property type="entry name" value="ACP-like"/>
    <property type="match status" value="1"/>
</dbReference>
<dbReference type="InterPro" id="IPR036291">
    <property type="entry name" value="NAD(P)-bd_dom_sf"/>
</dbReference>
<dbReference type="CDD" id="cd00833">
    <property type="entry name" value="PKS"/>
    <property type="match status" value="1"/>
</dbReference>
<dbReference type="PROSITE" id="PS52004">
    <property type="entry name" value="KS3_2"/>
    <property type="match status" value="1"/>
</dbReference>
<dbReference type="SUPFAM" id="SSF52151">
    <property type="entry name" value="FabD/lysophospholipase-like"/>
    <property type="match status" value="1"/>
</dbReference>
<dbReference type="InterPro" id="IPR036736">
    <property type="entry name" value="ACP-like_sf"/>
</dbReference>
<evidence type="ECO:0000256" key="2">
    <source>
        <dbReference type="ARBA" id="ARBA00022553"/>
    </source>
</evidence>
<dbReference type="PANTHER" id="PTHR43775:SF37">
    <property type="entry name" value="SI:DKEY-61P9.11"/>
    <property type="match status" value="1"/>
</dbReference>
<dbReference type="PANTHER" id="PTHR43775">
    <property type="entry name" value="FATTY ACID SYNTHASE"/>
    <property type="match status" value="1"/>
</dbReference>
<feature type="domain" description="Carrier" evidence="6">
    <location>
        <begin position="1347"/>
        <end position="1422"/>
    </location>
</feature>
<dbReference type="GO" id="GO:0031177">
    <property type="term" value="F:phosphopantetheine binding"/>
    <property type="evidence" value="ECO:0007669"/>
    <property type="project" value="InterPro"/>
</dbReference>
<dbReference type="Gene3D" id="1.10.1200.10">
    <property type="entry name" value="ACP-like"/>
    <property type="match status" value="1"/>
</dbReference>
<dbReference type="SMART" id="SM00827">
    <property type="entry name" value="PKS_AT"/>
    <property type="match status" value="1"/>
</dbReference>
<keyword evidence="3" id="KW-0808">Transferase</keyword>
<dbReference type="SMART" id="SM00823">
    <property type="entry name" value="PKS_PP"/>
    <property type="match status" value="1"/>
</dbReference>
<dbReference type="Pfam" id="PF08659">
    <property type="entry name" value="KR"/>
    <property type="match status" value="1"/>
</dbReference>
<dbReference type="InterPro" id="IPR016035">
    <property type="entry name" value="Acyl_Trfase/lysoPLipase"/>
</dbReference>
<feature type="domain" description="Ketosynthase family 3 (KS3)" evidence="7">
    <location>
        <begin position="7"/>
        <end position="435"/>
    </location>
</feature>
<feature type="region of interest" description="Disordered" evidence="5">
    <location>
        <begin position="885"/>
        <end position="925"/>
    </location>
</feature>
<keyword evidence="9" id="KW-1185">Reference proteome</keyword>
<organism evidence="8 9">
    <name type="scientific">Streptomyces kaniharaensis</name>
    <dbReference type="NCBI Taxonomy" id="212423"/>
    <lineage>
        <taxon>Bacteria</taxon>
        <taxon>Bacillati</taxon>
        <taxon>Actinomycetota</taxon>
        <taxon>Actinomycetes</taxon>
        <taxon>Kitasatosporales</taxon>
        <taxon>Streptomycetaceae</taxon>
        <taxon>Streptomyces</taxon>
    </lineage>
</organism>
<dbReference type="Pfam" id="PF00698">
    <property type="entry name" value="Acyl_transf_1"/>
    <property type="match status" value="1"/>
</dbReference>
<evidence type="ECO:0000259" key="7">
    <source>
        <dbReference type="PROSITE" id="PS52004"/>
    </source>
</evidence>
<evidence type="ECO:0000259" key="6">
    <source>
        <dbReference type="PROSITE" id="PS50075"/>
    </source>
</evidence>
<feature type="compositionally biased region" description="Basic and acidic residues" evidence="5">
    <location>
        <begin position="885"/>
        <end position="895"/>
    </location>
</feature>
<dbReference type="Gene3D" id="3.30.70.3290">
    <property type="match status" value="1"/>
</dbReference>
<dbReference type="Gene3D" id="3.40.47.10">
    <property type="match status" value="1"/>
</dbReference>
<dbReference type="GO" id="GO:0017000">
    <property type="term" value="P:antibiotic biosynthetic process"/>
    <property type="evidence" value="ECO:0007669"/>
    <property type="project" value="UniProtKB-KW"/>
</dbReference>
<dbReference type="PROSITE" id="PS00012">
    <property type="entry name" value="PHOSPHOPANTETHEINE"/>
    <property type="match status" value="1"/>
</dbReference>
<protein>
    <submittedName>
        <fullName evidence="8">SDR family NAD(P)-dependent oxidoreductase</fullName>
    </submittedName>
</protein>
<dbReference type="Pfam" id="PF02801">
    <property type="entry name" value="Ketoacyl-synt_C"/>
    <property type="match status" value="1"/>
</dbReference>
<dbReference type="GO" id="GO:0006633">
    <property type="term" value="P:fatty acid biosynthetic process"/>
    <property type="evidence" value="ECO:0007669"/>
    <property type="project" value="TreeGrafter"/>
</dbReference>
<dbReference type="SUPFAM" id="SSF53901">
    <property type="entry name" value="Thiolase-like"/>
    <property type="match status" value="1"/>
</dbReference>
<evidence type="ECO:0000256" key="4">
    <source>
        <dbReference type="ARBA" id="ARBA00023194"/>
    </source>
</evidence>
<proteinExistence type="predicted"/>
<feature type="region of interest" description="Disordered" evidence="5">
    <location>
        <begin position="1328"/>
        <end position="1352"/>
    </location>
</feature>
<dbReference type="InterPro" id="IPR032821">
    <property type="entry name" value="PKS_assoc"/>
</dbReference>
<dbReference type="SUPFAM" id="SSF55048">
    <property type="entry name" value="Probable ACP-binding domain of malonyl-CoA ACP transacylase"/>
    <property type="match status" value="1"/>
</dbReference>
<evidence type="ECO:0000256" key="5">
    <source>
        <dbReference type="SAM" id="MobiDB-lite"/>
    </source>
</evidence>
<dbReference type="Pfam" id="PF00550">
    <property type="entry name" value="PP-binding"/>
    <property type="match status" value="1"/>
</dbReference>
<dbReference type="InterPro" id="IPR057326">
    <property type="entry name" value="KR_dom"/>
</dbReference>
<dbReference type="InterPro" id="IPR009081">
    <property type="entry name" value="PP-bd_ACP"/>
</dbReference>
<gene>
    <name evidence="8" type="ORF">F7Q99_00160</name>
</gene>
<dbReference type="RefSeq" id="WP_153459513.1">
    <property type="nucleotide sequence ID" value="NZ_WBOF01000001.1"/>
</dbReference>
<dbReference type="InterPro" id="IPR014043">
    <property type="entry name" value="Acyl_transferase_dom"/>
</dbReference>
<keyword evidence="2" id="KW-0597">Phosphoprotein</keyword>
<dbReference type="PROSITE" id="PS50075">
    <property type="entry name" value="CARRIER"/>
    <property type="match status" value="1"/>
</dbReference>
<dbReference type="InterPro" id="IPR013968">
    <property type="entry name" value="PKS_KR"/>
</dbReference>
<dbReference type="Proteomes" id="UP000450000">
    <property type="component" value="Unassembled WGS sequence"/>
</dbReference>
<dbReference type="SUPFAM" id="SSF51735">
    <property type="entry name" value="NAD(P)-binding Rossmann-fold domains"/>
    <property type="match status" value="2"/>
</dbReference>
<evidence type="ECO:0000313" key="8">
    <source>
        <dbReference type="EMBL" id="MQS10734.1"/>
    </source>
</evidence>
<keyword evidence="4" id="KW-0045">Antibiotic biosynthesis</keyword>
<dbReference type="Pfam" id="PF00109">
    <property type="entry name" value="ketoacyl-synt"/>
    <property type="match status" value="1"/>
</dbReference>
<dbReference type="SMART" id="SM00822">
    <property type="entry name" value="PKS_KR"/>
    <property type="match status" value="1"/>
</dbReference>
<dbReference type="InterPro" id="IPR006162">
    <property type="entry name" value="Ppantetheine_attach_site"/>
</dbReference>
<sequence length="1423" mass="148708">MSDQTRHEPVAVVGMAGRFPGALDIGGFWANLRGGVESIRFPSDEELLTAGVPARALADPRYVKAVATVPEIDGFDAELFGLTPREARICDPQIRLFLECAHAALEDAGYDAERLADVGVFGSAGTGRYLDIVRRSEGLAGYDRAGMSLNSWNSTDYLAPLVSYKLGLHGPSLAVASACSSPLVALHLAAAALRAGECELALVGGAEVELPLNHGYWWEAGGAHSRDGHCRPFDRAATGTVFGSGAAVVALKRLSDAVADRDHVRAVIRATAVTNDGSARAGFAAPSVSGQSAAIAEAMMLAGVAPRDVAVVEAHAAGTVLGDPIEVAALASAYRYLGARGTGGTVLTSVKGNIGHLGHASGMASLIKVVLSLENETVPLTAGFREANPELAIDDSPFELPTGPTPWARRAERTRVAAVNSYGVGGTNAHVIVEEAPAPAPVPSAEDRPRIVVWSAHTPEAAGRYRERLAEHFASGTRDFTASVATLQHGRTPHPYRGAVVAAGARETTALLRDPQAAGLLTAPVGVPDSRIVLLFPGTGLQHTGMALDLYERTPAYATAFDECIDLFEAHGVPLGRLWREAGPAELHAPDVAQPLLFAVEHSLARAWQAWGIRPGAVVGHSLGELAAAEAAGVLTPEDAVRAVLARARALAGTPAGGMLAVAASAAEVAPLLPEEVHVSVVNGPRMVVVAGPRDAMAEAEAALRRAGLNVRPVPFTRASHVPLAAPAVPLFEEALRGLRLAPPALDLYSSAAGGLVTAAEATDPAFWARQLVQPVRFADAVDALTATKTRQLMIEAGPGRALTSALRQHPAVIADRHRVLPTLAQRRTEPLADVHAALTAIAGVWTEGHAIDWAEVEDLSGAGRVPVPGYPYERRRYWADAAPADDHEQDHDHGTAAGSPFALPGWRERPRDPGPTTAEPARTAVAVLPPDEASARRVTVALREAGLRVVPLTPGEAYEEREDGFVVRVGQARDLARVLRTLRERGVVPGLLVHAATVGLPEGAQLPEQLTTGYAAVSELLRQAGEAGPRPELLVLTEQAVDVSGQDPLRPGHAALTALVRPAADGDGGTRLIDLGPTVSDRDLAAELRCDDDRLVALRGGRRWVPAEHALAVAPAPGSALRPAGTYLITGGTGRLGGTLARALAATGMRPVLVLLGRKAAAKPELLAELEALGATVELAACDVTDRQALSTLLDDVTSRHGTVHGVLHVAGPDSPAADVFGPRVFGLAALARAFASRPPLDLFVTVTGHPAPPDDPDRAAADAVLTALAATGAPAAARTLTVAWPRPGQPDDPATAQRGAALLLDLLHAHTPSKVMIRQLTDWSAKSAAESVPPDRQPEAAEAGPQGTDTMGRLHELWTGLLGWPEIAHDADFFDLGGNSLTAVELVTRIHHEFGVDLDIAALFDYPTLDALADQIDRRKV</sequence>
<keyword evidence="1" id="KW-0596">Phosphopantetheine</keyword>
<dbReference type="InterPro" id="IPR020841">
    <property type="entry name" value="PKS_Beta-ketoAc_synthase_dom"/>
</dbReference>
<dbReference type="Pfam" id="PF16197">
    <property type="entry name" value="KAsynt_C_assoc"/>
    <property type="match status" value="1"/>
</dbReference>
<evidence type="ECO:0000256" key="3">
    <source>
        <dbReference type="ARBA" id="ARBA00022679"/>
    </source>
</evidence>
<dbReference type="InterPro" id="IPR001227">
    <property type="entry name" value="Ac_transferase_dom_sf"/>
</dbReference>
<evidence type="ECO:0000256" key="1">
    <source>
        <dbReference type="ARBA" id="ARBA00022450"/>
    </source>
</evidence>
<name>A0A6N7KKJ4_9ACTN</name>
<dbReference type="SMART" id="SM01294">
    <property type="entry name" value="PKS_PP_betabranch"/>
    <property type="match status" value="1"/>
</dbReference>
<evidence type="ECO:0000313" key="9">
    <source>
        <dbReference type="Proteomes" id="UP000450000"/>
    </source>
</evidence>
<dbReference type="SMART" id="SM00825">
    <property type="entry name" value="PKS_KS"/>
    <property type="match status" value="1"/>
</dbReference>
<dbReference type="Gene3D" id="3.40.366.10">
    <property type="entry name" value="Malonyl-Coenzyme A Acyl Carrier Protein, domain 2"/>
    <property type="match status" value="1"/>
</dbReference>
<dbReference type="EMBL" id="WBOF01000001">
    <property type="protein sequence ID" value="MQS10734.1"/>
    <property type="molecule type" value="Genomic_DNA"/>
</dbReference>
<dbReference type="GO" id="GO:0004312">
    <property type="term" value="F:fatty acid synthase activity"/>
    <property type="evidence" value="ECO:0007669"/>
    <property type="project" value="TreeGrafter"/>
</dbReference>
<dbReference type="OrthoDB" id="9778690at2"/>
<dbReference type="InterPro" id="IPR050091">
    <property type="entry name" value="PKS_NRPS_Biosynth_Enz"/>
</dbReference>
<comment type="caution">
    <text evidence="8">The sequence shown here is derived from an EMBL/GenBank/DDBJ whole genome shotgun (WGS) entry which is preliminary data.</text>
</comment>
<accession>A0A6N7KKJ4</accession>
<reference evidence="8 9" key="1">
    <citation type="submission" date="2019-09" db="EMBL/GenBank/DDBJ databases">
        <title>Genome Sequences of Streptomyces kaniharaensis ATCC 21070.</title>
        <authorList>
            <person name="Zhu W."/>
            <person name="De Crecy-Lagard V."/>
            <person name="Richards N.G."/>
        </authorList>
    </citation>
    <scope>NUCLEOTIDE SEQUENCE [LARGE SCALE GENOMIC DNA]</scope>
    <source>
        <strain evidence="8 9">SF-557</strain>
    </source>
</reference>